<dbReference type="Proteomes" id="UP000712281">
    <property type="component" value="Unassembled WGS sequence"/>
</dbReference>
<name>A0A8S9KPP5_BRACR</name>
<comment type="caution">
    <text evidence="2">The sequence shown here is derived from an EMBL/GenBank/DDBJ whole genome shotgun (WGS) entry which is preliminary data.</text>
</comment>
<dbReference type="EMBL" id="QGKW02000717">
    <property type="protein sequence ID" value="KAF2596385.1"/>
    <property type="molecule type" value="Genomic_DNA"/>
</dbReference>
<accession>A0A8S9KPP5</accession>
<organism evidence="2 3">
    <name type="scientific">Brassica cretica</name>
    <name type="common">Mustard</name>
    <dbReference type="NCBI Taxonomy" id="69181"/>
    <lineage>
        <taxon>Eukaryota</taxon>
        <taxon>Viridiplantae</taxon>
        <taxon>Streptophyta</taxon>
        <taxon>Embryophyta</taxon>
        <taxon>Tracheophyta</taxon>
        <taxon>Spermatophyta</taxon>
        <taxon>Magnoliopsida</taxon>
        <taxon>eudicotyledons</taxon>
        <taxon>Gunneridae</taxon>
        <taxon>Pentapetalae</taxon>
        <taxon>rosids</taxon>
        <taxon>malvids</taxon>
        <taxon>Brassicales</taxon>
        <taxon>Brassicaceae</taxon>
        <taxon>Brassiceae</taxon>
        <taxon>Brassica</taxon>
    </lineage>
</organism>
<proteinExistence type="predicted"/>
<reference evidence="2" key="1">
    <citation type="submission" date="2019-12" db="EMBL/GenBank/DDBJ databases">
        <title>Genome sequencing and annotation of Brassica cretica.</title>
        <authorList>
            <person name="Studholme D.J."/>
            <person name="Sarris P.F."/>
        </authorList>
    </citation>
    <scope>NUCLEOTIDE SEQUENCE</scope>
    <source>
        <strain evidence="2">PFS-001/15</strain>
        <strain evidence="1">PFS-102/07</strain>
        <tissue evidence="2">Leaf</tissue>
    </source>
</reference>
<protein>
    <recommendedName>
        <fullName evidence="4">Fibronectin type III-like domain-containing protein</fullName>
    </recommendedName>
</protein>
<dbReference type="Gene3D" id="2.60.40.10">
    <property type="entry name" value="Immunoglobulins"/>
    <property type="match status" value="1"/>
</dbReference>
<dbReference type="InterPro" id="IPR013783">
    <property type="entry name" value="Ig-like_fold"/>
</dbReference>
<evidence type="ECO:0000313" key="1">
    <source>
        <dbReference type="EMBL" id="KAF2563781.1"/>
    </source>
</evidence>
<evidence type="ECO:0000313" key="3">
    <source>
        <dbReference type="Proteomes" id="UP000712281"/>
    </source>
</evidence>
<dbReference type="EMBL" id="QGKY02001250">
    <property type="protein sequence ID" value="KAF2563781.1"/>
    <property type="molecule type" value="Genomic_DNA"/>
</dbReference>
<evidence type="ECO:0008006" key="4">
    <source>
        <dbReference type="Google" id="ProtNLM"/>
    </source>
</evidence>
<sequence length="140" mass="15750">MVSTRLRDRTSNHNNGNESIWKLPRKDLQFLQRSNGVSIWVRFKLHYLHSQFGSKPTSSIIKVSHANCETFPKMHLHVEVSNTGEFDETHTVFAFAEPPENGIKGLGVNKQLVAFEKVHVTAGGQNAPFKSILRLASILV</sequence>
<gene>
    <name evidence="2" type="ORF">F2Q68_00012073</name>
    <name evidence="1" type="ORF">F2Q70_00018562</name>
</gene>
<dbReference type="AlphaFoldDB" id="A0A8S9KPP5"/>
<evidence type="ECO:0000313" key="2">
    <source>
        <dbReference type="EMBL" id="KAF2596385.1"/>
    </source>
</evidence>